<feature type="signal peptide" evidence="12">
    <location>
        <begin position="1"/>
        <end position="18"/>
    </location>
</feature>
<dbReference type="Gene3D" id="3.20.20.80">
    <property type="entry name" value="Glycosidases"/>
    <property type="match status" value="1"/>
</dbReference>
<dbReference type="SUPFAM" id="SSF51445">
    <property type="entry name" value="(Trans)glycosidases"/>
    <property type="match status" value="1"/>
</dbReference>
<dbReference type="Pfam" id="PF00734">
    <property type="entry name" value="CBM_1"/>
    <property type="match status" value="1"/>
</dbReference>
<dbReference type="SUPFAM" id="SSF57180">
    <property type="entry name" value="Cellulose-binding domain"/>
    <property type="match status" value="1"/>
</dbReference>
<dbReference type="PROSITE" id="PS00562">
    <property type="entry name" value="CBM1_1"/>
    <property type="match status" value="1"/>
</dbReference>
<dbReference type="InterPro" id="IPR017853">
    <property type="entry name" value="GH"/>
</dbReference>
<keyword evidence="11 15" id="KW-0326">Glycosidase</keyword>
<evidence type="ECO:0000313" key="15">
    <source>
        <dbReference type="EMBL" id="KAF2757207.1"/>
    </source>
</evidence>
<sequence>MFILKLSLFALAAVTTLAADGLNIRAKAAGKLYFGSATDNGELNDVPYTKTLSNTSDFGQITPGNSMKWDATEKSRNVFSYANGDSIVSLAAGNGQLLRCHTLVWHSQLPSWISSGDFDNATLVSIMRNHVTNLVTHWKGKCYAWDVVNEALNEDGTYRTSVFYNTIGPAFIPIAFAAAAAADPSAKLYYNDYNLESAGAKSKAAANIVKQVQSYGAKIDGVGAQAHLIVGSVGSASSLQSNIQSFTSLGVEFAYTELDIRSTTPMSDSTKAQQASDYAAVTTACKNVAKCVGITIWDYTDKYSWIPSVFAGQGEALPWDLNFVKKAAYTAILNAWGTAPSGGSSPTVVVPSNTKTSAIGSPTAIAARYAQCGGSGYTGPTQCAIPWTCIQQNEWFYQCL</sequence>
<dbReference type="GO" id="GO:0031176">
    <property type="term" value="F:endo-1,4-beta-xylanase activity"/>
    <property type="evidence" value="ECO:0007669"/>
    <property type="project" value="UniProtKB-EC"/>
</dbReference>
<dbReference type="GO" id="GO:0005576">
    <property type="term" value="C:extracellular region"/>
    <property type="evidence" value="ECO:0007669"/>
    <property type="project" value="UniProtKB-SubCell"/>
</dbReference>
<name>A0A6A6W6L1_9PEZI</name>
<evidence type="ECO:0000259" key="13">
    <source>
        <dbReference type="PROSITE" id="PS51164"/>
    </source>
</evidence>
<keyword evidence="7 12" id="KW-0732">Signal</keyword>
<feature type="chain" id="PRO_5025357358" description="Beta-xylanase" evidence="12">
    <location>
        <begin position="19"/>
        <end position="400"/>
    </location>
</feature>
<keyword evidence="16" id="KW-1185">Reference proteome</keyword>
<dbReference type="PANTHER" id="PTHR31490:SF35">
    <property type="entry name" value="ENDO-1,4-BETA-XYLANASE"/>
    <property type="match status" value="1"/>
</dbReference>
<evidence type="ECO:0000256" key="7">
    <source>
        <dbReference type="ARBA" id="ARBA00022729"/>
    </source>
</evidence>
<evidence type="ECO:0000313" key="16">
    <source>
        <dbReference type="Proteomes" id="UP000799437"/>
    </source>
</evidence>
<dbReference type="EMBL" id="ML996574">
    <property type="protein sequence ID" value="KAF2757207.1"/>
    <property type="molecule type" value="Genomic_DNA"/>
</dbReference>
<evidence type="ECO:0000259" key="14">
    <source>
        <dbReference type="PROSITE" id="PS51760"/>
    </source>
</evidence>
<dbReference type="Proteomes" id="UP000799437">
    <property type="component" value="Unassembled WGS sequence"/>
</dbReference>
<keyword evidence="8 11" id="KW-0378">Hydrolase</keyword>
<keyword evidence="6 15" id="KW-0858">Xylan degradation</keyword>
<gene>
    <name evidence="15" type="ORF">EJ05DRAFT_477424</name>
</gene>
<evidence type="ECO:0000256" key="3">
    <source>
        <dbReference type="ARBA" id="ARBA00004851"/>
    </source>
</evidence>
<reference evidence="15" key="1">
    <citation type="journal article" date="2020" name="Stud. Mycol.">
        <title>101 Dothideomycetes genomes: a test case for predicting lifestyles and emergence of pathogens.</title>
        <authorList>
            <person name="Haridas S."/>
            <person name="Albert R."/>
            <person name="Binder M."/>
            <person name="Bloem J."/>
            <person name="Labutti K."/>
            <person name="Salamov A."/>
            <person name="Andreopoulos B."/>
            <person name="Baker S."/>
            <person name="Barry K."/>
            <person name="Bills G."/>
            <person name="Bluhm B."/>
            <person name="Cannon C."/>
            <person name="Castanera R."/>
            <person name="Culley D."/>
            <person name="Daum C."/>
            <person name="Ezra D."/>
            <person name="Gonzalez J."/>
            <person name="Henrissat B."/>
            <person name="Kuo A."/>
            <person name="Liang C."/>
            <person name="Lipzen A."/>
            <person name="Lutzoni F."/>
            <person name="Magnuson J."/>
            <person name="Mondo S."/>
            <person name="Nolan M."/>
            <person name="Ohm R."/>
            <person name="Pangilinan J."/>
            <person name="Park H.-J."/>
            <person name="Ramirez L."/>
            <person name="Alfaro M."/>
            <person name="Sun H."/>
            <person name="Tritt A."/>
            <person name="Yoshinaga Y."/>
            <person name="Zwiers L.-H."/>
            <person name="Turgeon B."/>
            <person name="Goodwin S."/>
            <person name="Spatafora J."/>
            <person name="Crous P."/>
            <person name="Grigoriev I."/>
        </authorList>
    </citation>
    <scope>NUCLEOTIDE SEQUENCE</scope>
    <source>
        <strain evidence="15">CBS 121739</strain>
    </source>
</reference>
<evidence type="ECO:0000256" key="8">
    <source>
        <dbReference type="ARBA" id="ARBA00022801"/>
    </source>
</evidence>
<evidence type="ECO:0000256" key="12">
    <source>
        <dbReference type="SAM" id="SignalP"/>
    </source>
</evidence>
<evidence type="ECO:0000256" key="10">
    <source>
        <dbReference type="ARBA" id="ARBA00023326"/>
    </source>
</evidence>
<feature type="domain" description="GH10" evidence="14">
    <location>
        <begin position="18"/>
        <end position="335"/>
    </location>
</feature>
<keyword evidence="10 11" id="KW-0624">Polysaccharide degradation</keyword>
<dbReference type="EC" id="3.2.1.8" evidence="11"/>
<organism evidence="15 16">
    <name type="scientific">Pseudovirgaria hyperparasitica</name>
    <dbReference type="NCBI Taxonomy" id="470096"/>
    <lineage>
        <taxon>Eukaryota</taxon>
        <taxon>Fungi</taxon>
        <taxon>Dikarya</taxon>
        <taxon>Ascomycota</taxon>
        <taxon>Pezizomycotina</taxon>
        <taxon>Dothideomycetes</taxon>
        <taxon>Dothideomycetes incertae sedis</taxon>
        <taxon>Acrospermales</taxon>
        <taxon>Acrospermaceae</taxon>
        <taxon>Pseudovirgaria</taxon>
    </lineage>
</organism>
<evidence type="ECO:0000256" key="9">
    <source>
        <dbReference type="ARBA" id="ARBA00023277"/>
    </source>
</evidence>
<accession>A0A6A6W6L1</accession>
<keyword evidence="5" id="KW-0964">Secreted</keyword>
<dbReference type="RefSeq" id="XP_033599658.1">
    <property type="nucleotide sequence ID" value="XM_033744250.1"/>
</dbReference>
<evidence type="ECO:0000256" key="2">
    <source>
        <dbReference type="ARBA" id="ARBA00004613"/>
    </source>
</evidence>
<comment type="catalytic activity">
    <reaction evidence="1 11">
        <text>Endohydrolysis of (1-&gt;4)-beta-D-xylosidic linkages in xylans.</text>
        <dbReference type="EC" id="3.2.1.8"/>
    </reaction>
</comment>
<evidence type="ECO:0000256" key="5">
    <source>
        <dbReference type="ARBA" id="ARBA00022525"/>
    </source>
</evidence>
<dbReference type="Pfam" id="PF00331">
    <property type="entry name" value="Glyco_hydro_10"/>
    <property type="match status" value="1"/>
</dbReference>
<dbReference type="PROSITE" id="PS51760">
    <property type="entry name" value="GH10_2"/>
    <property type="match status" value="1"/>
</dbReference>
<dbReference type="GO" id="GO:0030248">
    <property type="term" value="F:cellulose binding"/>
    <property type="evidence" value="ECO:0007669"/>
    <property type="project" value="InterPro"/>
</dbReference>
<dbReference type="OrthoDB" id="3055998at2759"/>
<dbReference type="AlphaFoldDB" id="A0A6A6W6L1"/>
<dbReference type="InterPro" id="IPR001000">
    <property type="entry name" value="GH10_dom"/>
</dbReference>
<dbReference type="SMART" id="SM00633">
    <property type="entry name" value="Glyco_10"/>
    <property type="match status" value="1"/>
</dbReference>
<dbReference type="InterPro" id="IPR035971">
    <property type="entry name" value="CBD_sf"/>
</dbReference>
<dbReference type="SMART" id="SM00236">
    <property type="entry name" value="fCBD"/>
    <property type="match status" value="1"/>
</dbReference>
<feature type="domain" description="CBM1" evidence="13">
    <location>
        <begin position="364"/>
        <end position="400"/>
    </location>
</feature>
<dbReference type="PROSITE" id="PS51164">
    <property type="entry name" value="CBM1_2"/>
    <property type="match status" value="1"/>
</dbReference>
<dbReference type="PRINTS" id="PR00134">
    <property type="entry name" value="GLHYDRLASE10"/>
</dbReference>
<comment type="pathway">
    <text evidence="3">Glycan degradation; xylan degradation.</text>
</comment>
<proteinExistence type="inferred from homology"/>
<dbReference type="GO" id="GO:0045493">
    <property type="term" value="P:xylan catabolic process"/>
    <property type="evidence" value="ECO:0007669"/>
    <property type="project" value="UniProtKB-KW"/>
</dbReference>
<evidence type="ECO:0000256" key="1">
    <source>
        <dbReference type="ARBA" id="ARBA00000681"/>
    </source>
</evidence>
<comment type="similarity">
    <text evidence="4 11">Belongs to the glycosyl hydrolase 10 (cellulase F) family.</text>
</comment>
<dbReference type="GeneID" id="54485304"/>
<dbReference type="PANTHER" id="PTHR31490">
    <property type="entry name" value="GLYCOSYL HYDROLASE"/>
    <property type="match status" value="1"/>
</dbReference>
<comment type="subcellular location">
    <subcellularLocation>
        <location evidence="2">Secreted</location>
    </subcellularLocation>
</comment>
<dbReference type="InterPro" id="IPR000254">
    <property type="entry name" value="CBD"/>
</dbReference>
<evidence type="ECO:0000256" key="4">
    <source>
        <dbReference type="ARBA" id="ARBA00007495"/>
    </source>
</evidence>
<evidence type="ECO:0000256" key="6">
    <source>
        <dbReference type="ARBA" id="ARBA00022651"/>
    </source>
</evidence>
<keyword evidence="9 11" id="KW-0119">Carbohydrate metabolism</keyword>
<protein>
    <recommendedName>
        <fullName evidence="11">Beta-xylanase</fullName>
        <ecNumber evidence="11">3.2.1.8</ecNumber>
    </recommendedName>
</protein>
<evidence type="ECO:0000256" key="11">
    <source>
        <dbReference type="RuleBase" id="RU361174"/>
    </source>
</evidence>
<dbReference type="InterPro" id="IPR044846">
    <property type="entry name" value="GH10"/>
</dbReference>